<accession>A0A7L7YZL7</accession>
<evidence type="ECO:0000313" key="2">
    <source>
        <dbReference type="EMBL" id="QOD42920.1"/>
    </source>
</evidence>
<evidence type="ECO:0000313" key="3">
    <source>
        <dbReference type="Proteomes" id="UP000516660"/>
    </source>
</evidence>
<proteinExistence type="predicted"/>
<dbReference type="Proteomes" id="UP000516660">
    <property type="component" value="Chromosome"/>
</dbReference>
<name>A0A7L7YZL7_9MICO</name>
<gene>
    <name evidence="2" type="ORF">H9X71_09830</name>
</gene>
<feature type="transmembrane region" description="Helical" evidence="1">
    <location>
        <begin position="143"/>
        <end position="165"/>
    </location>
</feature>
<feature type="transmembrane region" description="Helical" evidence="1">
    <location>
        <begin position="53"/>
        <end position="76"/>
    </location>
</feature>
<feature type="transmembrane region" description="Helical" evidence="1">
    <location>
        <begin position="107"/>
        <end position="131"/>
    </location>
</feature>
<keyword evidence="1" id="KW-0812">Transmembrane</keyword>
<evidence type="ECO:0000256" key="1">
    <source>
        <dbReference type="SAM" id="Phobius"/>
    </source>
</evidence>
<dbReference type="Pfam" id="PF12730">
    <property type="entry name" value="ABC2_membrane_4"/>
    <property type="match status" value="1"/>
</dbReference>
<sequence length="250" mass="26334">MRRAVAIEFRKMHRLRSLPLLIGMVVAVAALSSASQFASSTRAGFDDPGAHPWAVLLLGYTLMAAMTSPILTAVIASRQTDIEHQAGGWILAASAGRTAGELCRAKLVALAALLVPAVLVQSLLVVAAGYLAGIRVPLDVAPWALYTLLLYLVDVAFCALHVWLAARVENQLISVGVGMLGAFLAVFSLLLPSAASRAIPWGYYAVISQAGQSDAGVDYVASPLGWIVAFLVVVAAAFALATVRLDRVER</sequence>
<dbReference type="AlphaFoldDB" id="A0A7L7YZL7"/>
<feature type="transmembrane region" description="Helical" evidence="1">
    <location>
        <begin position="172"/>
        <end position="191"/>
    </location>
</feature>
<keyword evidence="3" id="KW-1185">Reference proteome</keyword>
<feature type="transmembrane region" description="Helical" evidence="1">
    <location>
        <begin position="224"/>
        <end position="243"/>
    </location>
</feature>
<dbReference type="KEGG" id="czh:H9X71_09830"/>
<organism evidence="2 3">
    <name type="scientific">Clavibacter zhangzhiyongii</name>
    <dbReference type="NCBI Taxonomy" id="2768071"/>
    <lineage>
        <taxon>Bacteria</taxon>
        <taxon>Bacillati</taxon>
        <taxon>Actinomycetota</taxon>
        <taxon>Actinomycetes</taxon>
        <taxon>Micrococcales</taxon>
        <taxon>Microbacteriaceae</taxon>
        <taxon>Clavibacter</taxon>
    </lineage>
</organism>
<keyword evidence="1" id="KW-1133">Transmembrane helix</keyword>
<dbReference type="RefSeq" id="WP_191146929.1">
    <property type="nucleotide sequence ID" value="NZ_CP061274.1"/>
</dbReference>
<keyword evidence="1" id="KW-0472">Membrane</keyword>
<protein>
    <submittedName>
        <fullName evidence="2">ABC transporter permease</fullName>
    </submittedName>
</protein>
<reference evidence="2 3" key="1">
    <citation type="submission" date="2020-08" db="EMBL/GenBank/DDBJ databases">
        <title>Description of Clavibacter zhangzhiyonge sp. nov., a phytopathogenic actinobacterium isolated from barley seeds, causing leaf brown spot and decline.</title>
        <authorList>
            <person name="Tian Q."/>
            <person name="Chuan J."/>
            <person name="Zhao W."/>
            <person name="Li X."/>
        </authorList>
    </citation>
    <scope>NUCLEOTIDE SEQUENCE [LARGE SCALE GENOMIC DNA]</scope>
    <source>
        <strain evidence="2 3">DM1</strain>
    </source>
</reference>
<dbReference type="EMBL" id="CP061274">
    <property type="protein sequence ID" value="QOD42920.1"/>
    <property type="molecule type" value="Genomic_DNA"/>
</dbReference>